<dbReference type="GO" id="GO:0030422">
    <property type="term" value="P:siRNA processing"/>
    <property type="evidence" value="ECO:0007669"/>
    <property type="project" value="TreeGrafter"/>
</dbReference>
<dbReference type="GO" id="GO:0031380">
    <property type="term" value="C:nuclear RNA-directed RNA polymerase complex"/>
    <property type="evidence" value="ECO:0007669"/>
    <property type="project" value="TreeGrafter"/>
</dbReference>
<sequence length="1493" mass="169811">MWKILPRPTPPPQGSHGLIAPATPHRVGAADPINDIIRSLENSWRLGLRIRDQYWSPSAGPKSTPDIIYGRIKFLYYHDQSTLNQRLEDFKRIAPKTARDGQLDLLLTLLPLPTGTPKSSARDARTQSPPGGGHRAQSFRSQLSGQVPQSPQHEDAQRESVYMTAPESGSPTDEDEDDFAVPDSPTPSSKSAQRRVQASPRVSFGSAGRKRLSEISNDNATSHKVAKTSKGKQPTPKSLFKKPSIDLLRSFQSASATASLTTSMNTSFNTDSTPMSSQRSATQALTTNTSFASDMGDTKSGHPRFTRTSSTTMGSLDDDDFLDVSAQLEQEMFAQLERENLRSSGSERSDPLQSSSTRESLSTFGSIDEAALLETSFRVEAGVTSPNAKNSPAMPFLQTDGATLVDLTDEEELPEAFLDIRAGVQSPKKRFLRSDRVKLGTPSPNFNLQTSVSPSRHIGRPRSPRNGSSRTRFSSQFPAAIPETVRRNPPRDLHDELSASEYIPESPRTTAQDQDPKNMSYYILRIPEQHLFVEDISSKMKLLPYFVLFICMRIAIEFKVPIHDLAQNLGEQWSDPESFWNMVTKRCPQMQAGGREPKSLWAAQKRSLDGYTFKGQVVLNKRLKGPVFNLKLFSVAADLSCRFQRHFGADRFLFLGFPSFKQSLPPRFGQTEMKQIEQQWNEWLCKEHSFLGRKWTAFHREPIKAKGGVKNDSSDTRIILFATEGYGIEPIPIENLVNWFYPLSINRDENFPKAFSRLSLGLSRTTPTLAFKPSQIRYERDTMADRSPEDTRYNDADLAWHDDYEDKVVMNDGCSLMSVGAAHAIWKLYKKAVDTQDPLPSAFQGRIGGAKGVWMVSAESYSRDAYHRSIWIKINKSQLKFKPHPEDLSDKLPYDPDRLTFEICAYSKPPDSSDLHTSFITIMEDRGVPKEVVARFVKERLDLERAQLLGMIADPLKMYDWIFKQSSRVQNSEEIRWQAALPHSLPDKIKLLFENGFNPVDAPYLARSLQRFIQQEQLWMESKLRIPLGKAAFLLGVADPTQILAPGEIHVQFSRPFIDSMADESFRYLNDIDVLVARQPACRRSDIQRVQATTRPELAHLVDIVVFSSRGKYPLAGKLQGGDYDGDIFWLCWEPALVEPFKNAPAPTRKLDPVKYGIKTEKRKLHEVMDPDNLSTTGNFLKESMAFRSHPSLLGRVTKFLEKQSYRENRIQSSRLNSLHDMHDLLVDATKQGYIYTEQDWSKFIRYTLRCGKPNIPAYIQAMEACEKVKEMGEVDRLQTRNWKPNDANIIDFLYFRVVRIHDVETLKMVTIAFPKDSEDDLCLQYPYFHAQEMKSPAMEIEIKLLRNGVDKVYQEWNRGIMNNPEDGTANNYNRTVEECYKLFCALEPTQPDDLEVKTWTRPFLSDTFSMWKMLRASLLYTRYPRKIPFVWHMAGRELAELKCKSIPGSRSVYWPIHKILRPKLRTIPRRSDGDRSDDEEDVPVAIGDHVVE</sequence>
<evidence type="ECO:0000313" key="4">
    <source>
        <dbReference type="EMBL" id="KAF2715699.1"/>
    </source>
</evidence>
<keyword evidence="1" id="KW-0694">RNA-binding</keyword>
<dbReference type="GO" id="GO:0003723">
    <property type="term" value="F:RNA binding"/>
    <property type="evidence" value="ECO:0007669"/>
    <property type="project" value="UniProtKB-KW"/>
</dbReference>
<comment type="catalytic activity">
    <reaction evidence="1">
        <text>RNA(n) + a ribonucleoside 5'-triphosphate = RNA(n+1) + diphosphate</text>
        <dbReference type="Rhea" id="RHEA:21248"/>
        <dbReference type="Rhea" id="RHEA-COMP:14527"/>
        <dbReference type="Rhea" id="RHEA-COMP:17342"/>
        <dbReference type="ChEBI" id="CHEBI:33019"/>
        <dbReference type="ChEBI" id="CHEBI:61557"/>
        <dbReference type="ChEBI" id="CHEBI:140395"/>
        <dbReference type="EC" id="2.7.7.48"/>
    </reaction>
</comment>
<dbReference type="Pfam" id="PF05183">
    <property type="entry name" value="RdRP"/>
    <property type="match status" value="1"/>
</dbReference>
<feature type="region of interest" description="Disordered" evidence="2">
    <location>
        <begin position="112"/>
        <end position="239"/>
    </location>
</feature>
<keyword evidence="5" id="KW-1185">Reference proteome</keyword>
<keyword evidence="1" id="KW-0548">Nucleotidyltransferase</keyword>
<proteinExistence type="inferred from homology"/>
<feature type="compositionally biased region" description="Polar residues" evidence="2">
    <location>
        <begin position="186"/>
        <end position="196"/>
    </location>
</feature>
<evidence type="ECO:0000256" key="1">
    <source>
        <dbReference type="RuleBase" id="RU363098"/>
    </source>
</evidence>
<comment type="similarity">
    <text evidence="1">Belongs to the RdRP family.</text>
</comment>
<evidence type="ECO:0000313" key="5">
    <source>
        <dbReference type="Proteomes" id="UP000799428"/>
    </source>
</evidence>
<reference evidence="4" key="1">
    <citation type="journal article" date="2020" name="Stud. Mycol.">
        <title>101 Dothideomycetes genomes: a test case for predicting lifestyles and emergence of pathogens.</title>
        <authorList>
            <person name="Haridas S."/>
            <person name="Albert R."/>
            <person name="Binder M."/>
            <person name="Bloem J."/>
            <person name="Labutti K."/>
            <person name="Salamov A."/>
            <person name="Andreopoulos B."/>
            <person name="Baker S."/>
            <person name="Barry K."/>
            <person name="Bills G."/>
            <person name="Bluhm B."/>
            <person name="Cannon C."/>
            <person name="Castanera R."/>
            <person name="Culley D."/>
            <person name="Daum C."/>
            <person name="Ezra D."/>
            <person name="Gonzalez J."/>
            <person name="Henrissat B."/>
            <person name="Kuo A."/>
            <person name="Liang C."/>
            <person name="Lipzen A."/>
            <person name="Lutzoni F."/>
            <person name="Magnuson J."/>
            <person name="Mondo S."/>
            <person name="Nolan M."/>
            <person name="Ohm R."/>
            <person name="Pangilinan J."/>
            <person name="Park H.-J."/>
            <person name="Ramirez L."/>
            <person name="Alfaro M."/>
            <person name="Sun H."/>
            <person name="Tritt A."/>
            <person name="Yoshinaga Y."/>
            <person name="Zwiers L.-H."/>
            <person name="Turgeon B."/>
            <person name="Goodwin S."/>
            <person name="Spatafora J."/>
            <person name="Crous P."/>
            <person name="Grigoriev I."/>
        </authorList>
    </citation>
    <scope>NUCLEOTIDE SEQUENCE</scope>
    <source>
        <strain evidence="4">CBS 279.74</strain>
    </source>
</reference>
<feature type="compositionally biased region" description="Polar residues" evidence="2">
    <location>
        <begin position="268"/>
        <end position="292"/>
    </location>
</feature>
<feature type="region of interest" description="Disordered" evidence="2">
    <location>
        <begin position="339"/>
        <end position="363"/>
    </location>
</feature>
<feature type="compositionally biased region" description="Polar residues" evidence="2">
    <location>
        <begin position="138"/>
        <end position="151"/>
    </location>
</feature>
<dbReference type="InterPro" id="IPR007855">
    <property type="entry name" value="RDRP"/>
</dbReference>
<dbReference type="PANTHER" id="PTHR23079:SF55">
    <property type="entry name" value="RNA-DIRECTED RNA POLYMERASE"/>
    <property type="match status" value="1"/>
</dbReference>
<evidence type="ECO:0000259" key="3">
    <source>
        <dbReference type="Pfam" id="PF05183"/>
    </source>
</evidence>
<accession>A0A6G1KS70</accession>
<keyword evidence="1" id="KW-0696">RNA-directed RNA polymerase</keyword>
<evidence type="ECO:0000256" key="2">
    <source>
        <dbReference type="SAM" id="MobiDB-lite"/>
    </source>
</evidence>
<organism evidence="4 5">
    <name type="scientific">Pleomassaria siparia CBS 279.74</name>
    <dbReference type="NCBI Taxonomy" id="1314801"/>
    <lineage>
        <taxon>Eukaryota</taxon>
        <taxon>Fungi</taxon>
        <taxon>Dikarya</taxon>
        <taxon>Ascomycota</taxon>
        <taxon>Pezizomycotina</taxon>
        <taxon>Dothideomycetes</taxon>
        <taxon>Pleosporomycetidae</taxon>
        <taxon>Pleosporales</taxon>
        <taxon>Pleomassariaceae</taxon>
        <taxon>Pleomassaria</taxon>
    </lineage>
</organism>
<keyword evidence="1" id="KW-0808">Transferase</keyword>
<protein>
    <recommendedName>
        <fullName evidence="1">RNA-dependent RNA polymerase</fullName>
        <ecNumber evidence="1">2.7.7.48</ecNumber>
    </recommendedName>
</protein>
<dbReference type="OrthoDB" id="10055769at2759"/>
<feature type="region of interest" description="Disordered" evidence="2">
    <location>
        <begin position="437"/>
        <end position="492"/>
    </location>
</feature>
<dbReference type="GO" id="GO:0003968">
    <property type="term" value="F:RNA-directed RNA polymerase activity"/>
    <property type="evidence" value="ECO:0007669"/>
    <property type="project" value="UniProtKB-KW"/>
</dbReference>
<feature type="region of interest" description="Disordered" evidence="2">
    <location>
        <begin position="264"/>
        <end position="318"/>
    </location>
</feature>
<feature type="region of interest" description="Disordered" evidence="2">
    <location>
        <begin position="497"/>
        <end position="516"/>
    </location>
</feature>
<feature type="domain" description="RDRP core" evidence="3">
    <location>
        <begin position="632"/>
        <end position="1298"/>
    </location>
</feature>
<dbReference type="EC" id="2.7.7.48" evidence="1"/>
<feature type="compositionally biased region" description="Polar residues" evidence="2">
    <location>
        <begin position="442"/>
        <end position="454"/>
    </location>
</feature>
<feature type="compositionally biased region" description="Basic and acidic residues" evidence="2">
    <location>
        <begin position="339"/>
        <end position="350"/>
    </location>
</feature>
<dbReference type="Proteomes" id="UP000799428">
    <property type="component" value="Unassembled WGS sequence"/>
</dbReference>
<name>A0A6G1KS70_9PLEO</name>
<feature type="compositionally biased region" description="Polar residues" evidence="2">
    <location>
        <begin position="351"/>
        <end position="363"/>
    </location>
</feature>
<dbReference type="InterPro" id="IPR057596">
    <property type="entry name" value="RDRP_core"/>
</dbReference>
<gene>
    <name evidence="4" type="ORF">K504DRAFT_529828</name>
</gene>
<dbReference type="PANTHER" id="PTHR23079">
    <property type="entry name" value="RNA-DEPENDENT RNA POLYMERASE"/>
    <property type="match status" value="1"/>
</dbReference>
<dbReference type="EMBL" id="MU005764">
    <property type="protein sequence ID" value="KAF2715699.1"/>
    <property type="molecule type" value="Genomic_DNA"/>
</dbReference>